<feature type="domain" description="Gfo/Idh/MocA-like oxidoreductase N-terminal" evidence="2">
    <location>
        <begin position="5"/>
        <end position="122"/>
    </location>
</feature>
<dbReference type="InterPro" id="IPR050463">
    <property type="entry name" value="Gfo/Idh/MocA_oxidrdct_glycsds"/>
</dbReference>
<protein>
    <recommendedName>
        <fullName evidence="5">Gfo/Idh/MocA-like oxidoreductase N-terminal domain-containing protein</fullName>
    </recommendedName>
</protein>
<sequence length="387" mass="41910">MKRIGMGLVGAGLIGPQHIDAVRRLGFVDVVAVAGSSEKSAKEKAEMLGIPKAYGGFQALIDDPDVEVVHNCTPNFLHLPVNSAVIAKKKHVVSDKPLAMNASEAKQLLTAVRQAGVVHAVTFNYRGNPLVQQARAMIANGEIGQPHFIHGHYLQDWLIKETDFSWRIEPEKGGPSSAMGDIGSHWCDLVQHVSGLRIESVLADLTTVIPTRTKPKVARESFAEAGAADAGETFTVEVEDLGSVLVRFENGCKGVFSVGQVCAGHKNNLVFEIDGMGGSVRWHQERQNELWVGRRDGGNVDMAKEPGMMDESIQHYTHLPGGHQEGFATAFHNVIRDIYGVILEEGARNDIRPPAFATFEDGYRANCIVDAVLASSAAGGVWTQVQY</sequence>
<accession>A0A381NES9</accession>
<evidence type="ECO:0008006" key="5">
    <source>
        <dbReference type="Google" id="ProtNLM"/>
    </source>
</evidence>
<dbReference type="InterPro" id="IPR000683">
    <property type="entry name" value="Gfo/Idh/MocA-like_OxRdtase_N"/>
</dbReference>
<dbReference type="Pfam" id="PF01408">
    <property type="entry name" value="GFO_IDH_MocA"/>
    <property type="match status" value="1"/>
</dbReference>
<dbReference type="PANTHER" id="PTHR43818:SF11">
    <property type="entry name" value="BCDNA.GH03377"/>
    <property type="match status" value="1"/>
</dbReference>
<organism evidence="4">
    <name type="scientific">marine metagenome</name>
    <dbReference type="NCBI Taxonomy" id="408172"/>
    <lineage>
        <taxon>unclassified sequences</taxon>
        <taxon>metagenomes</taxon>
        <taxon>ecological metagenomes</taxon>
    </lineage>
</organism>
<evidence type="ECO:0000259" key="3">
    <source>
        <dbReference type="Pfam" id="PF22725"/>
    </source>
</evidence>
<evidence type="ECO:0000259" key="2">
    <source>
        <dbReference type="Pfam" id="PF01408"/>
    </source>
</evidence>
<name>A0A381NES9_9ZZZZ</name>
<dbReference type="SUPFAM" id="SSF55347">
    <property type="entry name" value="Glyceraldehyde-3-phosphate dehydrogenase-like, C-terminal domain"/>
    <property type="match status" value="1"/>
</dbReference>
<evidence type="ECO:0000313" key="4">
    <source>
        <dbReference type="EMBL" id="SUZ52328.1"/>
    </source>
</evidence>
<dbReference type="Gene3D" id="3.30.360.10">
    <property type="entry name" value="Dihydrodipicolinate Reductase, domain 2"/>
    <property type="match status" value="1"/>
</dbReference>
<dbReference type="Pfam" id="PF22725">
    <property type="entry name" value="GFO_IDH_MocA_C3"/>
    <property type="match status" value="1"/>
</dbReference>
<feature type="domain" description="GFO/IDH/MocA-like oxidoreductase" evidence="3">
    <location>
        <begin position="131"/>
        <end position="280"/>
    </location>
</feature>
<dbReference type="GO" id="GO:0016491">
    <property type="term" value="F:oxidoreductase activity"/>
    <property type="evidence" value="ECO:0007669"/>
    <property type="project" value="UniProtKB-KW"/>
</dbReference>
<dbReference type="EMBL" id="UINC01000267">
    <property type="protein sequence ID" value="SUZ52328.1"/>
    <property type="molecule type" value="Genomic_DNA"/>
</dbReference>
<dbReference type="SUPFAM" id="SSF51735">
    <property type="entry name" value="NAD(P)-binding Rossmann-fold domains"/>
    <property type="match status" value="1"/>
</dbReference>
<dbReference type="AlphaFoldDB" id="A0A381NES9"/>
<dbReference type="InterPro" id="IPR055170">
    <property type="entry name" value="GFO_IDH_MocA-like_dom"/>
</dbReference>
<keyword evidence="1" id="KW-0560">Oxidoreductase</keyword>
<dbReference type="PANTHER" id="PTHR43818">
    <property type="entry name" value="BCDNA.GH03377"/>
    <property type="match status" value="1"/>
</dbReference>
<evidence type="ECO:0000256" key="1">
    <source>
        <dbReference type="ARBA" id="ARBA00023002"/>
    </source>
</evidence>
<dbReference type="Gene3D" id="3.40.50.720">
    <property type="entry name" value="NAD(P)-binding Rossmann-like Domain"/>
    <property type="match status" value="1"/>
</dbReference>
<proteinExistence type="predicted"/>
<dbReference type="GO" id="GO:0000166">
    <property type="term" value="F:nucleotide binding"/>
    <property type="evidence" value="ECO:0007669"/>
    <property type="project" value="InterPro"/>
</dbReference>
<reference evidence="4" key="1">
    <citation type="submission" date="2018-05" db="EMBL/GenBank/DDBJ databases">
        <authorList>
            <person name="Lanie J.A."/>
            <person name="Ng W.-L."/>
            <person name="Kazmierczak K.M."/>
            <person name="Andrzejewski T.M."/>
            <person name="Davidsen T.M."/>
            <person name="Wayne K.J."/>
            <person name="Tettelin H."/>
            <person name="Glass J.I."/>
            <person name="Rusch D."/>
            <person name="Podicherti R."/>
            <person name="Tsui H.-C.T."/>
            <person name="Winkler M.E."/>
        </authorList>
    </citation>
    <scope>NUCLEOTIDE SEQUENCE</scope>
</reference>
<dbReference type="InterPro" id="IPR036291">
    <property type="entry name" value="NAD(P)-bd_dom_sf"/>
</dbReference>
<gene>
    <name evidence="4" type="ORF">METZ01_LOCUS5182</name>
</gene>